<feature type="transmembrane region" description="Helical" evidence="1">
    <location>
        <begin position="6"/>
        <end position="24"/>
    </location>
</feature>
<reference evidence="3 4" key="1">
    <citation type="submission" date="2018-08" db="EMBL/GenBank/DDBJ databases">
        <title>Genomic Encyclopedia of Archaeal and Bacterial Type Strains, Phase II (KMG-II): from individual species to whole genera.</title>
        <authorList>
            <person name="Goeker M."/>
        </authorList>
    </citation>
    <scope>NUCLEOTIDE SEQUENCE [LARGE SCALE GENOMIC DNA]</scope>
    <source>
        <strain evidence="3 4">DSM 5002</strain>
    </source>
</reference>
<gene>
    <name evidence="3" type="ORF">BXY53_1405</name>
</gene>
<sequence length="66" mass="7332">MGPIFTIIILVLGVLAIVALWRFVSGGSGREATGSGDRSLEVLRERFARGEIDEEEFEARKRALNR</sequence>
<evidence type="ECO:0000313" key="4">
    <source>
        <dbReference type="Proteomes" id="UP000266273"/>
    </source>
</evidence>
<dbReference type="RefSeq" id="WP_210209163.1">
    <property type="nucleotide sequence ID" value="NZ_QXDF01000001.1"/>
</dbReference>
<name>A0A397Q5C0_9HYPH</name>
<dbReference type="AlphaFoldDB" id="A0A397Q5C0"/>
<dbReference type="InterPro" id="IPR018649">
    <property type="entry name" value="SHOCT"/>
</dbReference>
<organism evidence="3 4">
    <name type="scientific">Dichotomicrobium thermohalophilum</name>
    <dbReference type="NCBI Taxonomy" id="933063"/>
    <lineage>
        <taxon>Bacteria</taxon>
        <taxon>Pseudomonadati</taxon>
        <taxon>Pseudomonadota</taxon>
        <taxon>Alphaproteobacteria</taxon>
        <taxon>Hyphomicrobiales</taxon>
        <taxon>Hyphomicrobiaceae</taxon>
        <taxon>Dichotomicrobium</taxon>
    </lineage>
</organism>
<proteinExistence type="predicted"/>
<protein>
    <submittedName>
        <fullName evidence="3">Putative membrane protein</fullName>
    </submittedName>
</protein>
<keyword evidence="1" id="KW-0472">Membrane</keyword>
<keyword evidence="1" id="KW-0812">Transmembrane</keyword>
<keyword evidence="1" id="KW-1133">Transmembrane helix</keyword>
<comment type="caution">
    <text evidence="3">The sequence shown here is derived from an EMBL/GenBank/DDBJ whole genome shotgun (WGS) entry which is preliminary data.</text>
</comment>
<evidence type="ECO:0000256" key="1">
    <source>
        <dbReference type="SAM" id="Phobius"/>
    </source>
</evidence>
<dbReference type="Proteomes" id="UP000266273">
    <property type="component" value="Unassembled WGS sequence"/>
</dbReference>
<dbReference type="Pfam" id="PF09851">
    <property type="entry name" value="SHOCT"/>
    <property type="match status" value="1"/>
</dbReference>
<dbReference type="EMBL" id="QXDF01000001">
    <property type="protein sequence ID" value="RIA56302.1"/>
    <property type="molecule type" value="Genomic_DNA"/>
</dbReference>
<evidence type="ECO:0000313" key="3">
    <source>
        <dbReference type="EMBL" id="RIA56302.1"/>
    </source>
</evidence>
<feature type="domain" description="SHOCT" evidence="2">
    <location>
        <begin position="40"/>
        <end position="64"/>
    </location>
</feature>
<keyword evidence="4" id="KW-1185">Reference proteome</keyword>
<accession>A0A397Q5C0</accession>
<evidence type="ECO:0000259" key="2">
    <source>
        <dbReference type="Pfam" id="PF09851"/>
    </source>
</evidence>